<dbReference type="AlphaFoldDB" id="A0A645J9P0"/>
<keyword evidence="1" id="KW-0812">Transmembrane</keyword>
<reference evidence="2" key="1">
    <citation type="submission" date="2019-08" db="EMBL/GenBank/DDBJ databases">
        <authorList>
            <person name="Kucharzyk K."/>
            <person name="Murdoch R.W."/>
            <person name="Higgins S."/>
            <person name="Loffler F."/>
        </authorList>
    </citation>
    <scope>NUCLEOTIDE SEQUENCE</scope>
</reference>
<feature type="transmembrane region" description="Helical" evidence="1">
    <location>
        <begin position="6"/>
        <end position="26"/>
    </location>
</feature>
<protein>
    <submittedName>
        <fullName evidence="2">Uncharacterized protein</fullName>
    </submittedName>
</protein>
<evidence type="ECO:0000313" key="2">
    <source>
        <dbReference type="EMBL" id="MPN60331.1"/>
    </source>
</evidence>
<gene>
    <name evidence="2" type="ORF">SDC9_208059</name>
</gene>
<organism evidence="2">
    <name type="scientific">bioreactor metagenome</name>
    <dbReference type="NCBI Taxonomy" id="1076179"/>
    <lineage>
        <taxon>unclassified sequences</taxon>
        <taxon>metagenomes</taxon>
        <taxon>ecological metagenomes</taxon>
    </lineage>
</organism>
<sequence length="77" mass="9019">MYTYFEAFTIAMGIYFVLTFACSRLLRWWECRMDGPDSYELYDLSTRDTLAHTTGLYSYPNKPKIGNQNLDTRDGGR</sequence>
<keyword evidence="1" id="KW-0472">Membrane</keyword>
<accession>A0A645J9P0</accession>
<keyword evidence="1" id="KW-1133">Transmembrane helix</keyword>
<name>A0A645J9P0_9ZZZZ</name>
<comment type="caution">
    <text evidence="2">The sequence shown here is derived from an EMBL/GenBank/DDBJ whole genome shotgun (WGS) entry which is preliminary data.</text>
</comment>
<evidence type="ECO:0000256" key="1">
    <source>
        <dbReference type="SAM" id="Phobius"/>
    </source>
</evidence>
<dbReference type="EMBL" id="VSSQ01135457">
    <property type="protein sequence ID" value="MPN60331.1"/>
    <property type="molecule type" value="Genomic_DNA"/>
</dbReference>
<proteinExistence type="predicted"/>